<evidence type="ECO:0000256" key="5">
    <source>
        <dbReference type="ARBA" id="ARBA00034808"/>
    </source>
</evidence>
<keyword evidence="3" id="KW-0413">Isomerase</keyword>
<dbReference type="PANTHER" id="PTHR13710">
    <property type="entry name" value="DNA HELICASE RECQ FAMILY MEMBER"/>
    <property type="match status" value="1"/>
</dbReference>
<dbReference type="PANTHER" id="PTHR13710:SF105">
    <property type="entry name" value="ATP-DEPENDENT DNA HELICASE Q1"/>
    <property type="match status" value="1"/>
</dbReference>
<dbReference type="EC" id="5.6.2.4" evidence="5"/>
<dbReference type="GO" id="GO:0043138">
    <property type="term" value="F:3'-5' DNA helicase activity"/>
    <property type="evidence" value="ECO:0007669"/>
    <property type="project" value="UniProtKB-EC"/>
</dbReference>
<reference evidence="6" key="1">
    <citation type="submission" date="2020-04" db="EMBL/GenBank/DDBJ databases">
        <authorList>
            <person name="Alioto T."/>
            <person name="Alioto T."/>
            <person name="Gomez Garrido J."/>
        </authorList>
    </citation>
    <scope>NUCLEOTIDE SEQUENCE</scope>
    <source>
        <strain evidence="6">A484AB</strain>
    </source>
</reference>
<dbReference type="GO" id="GO:0009378">
    <property type="term" value="F:four-way junction helicase activity"/>
    <property type="evidence" value="ECO:0007669"/>
    <property type="project" value="TreeGrafter"/>
</dbReference>
<feature type="non-terminal residue" evidence="6">
    <location>
        <position position="1"/>
    </location>
</feature>
<comment type="catalytic activity">
    <reaction evidence="4">
        <text>Couples ATP hydrolysis with the unwinding of duplex DNA by translocating in the 3'-5' direction.</text>
        <dbReference type="EC" id="5.6.2.4"/>
    </reaction>
</comment>
<evidence type="ECO:0000256" key="1">
    <source>
        <dbReference type="ARBA" id="ARBA00005446"/>
    </source>
</evidence>
<evidence type="ECO:0000256" key="2">
    <source>
        <dbReference type="ARBA" id="ARBA00023125"/>
    </source>
</evidence>
<keyword evidence="7" id="KW-1185">Reference proteome</keyword>
<dbReference type="AlphaFoldDB" id="A0A7D9EVH8"/>
<dbReference type="EMBL" id="CACRXK020010402">
    <property type="protein sequence ID" value="CAB4019317.1"/>
    <property type="molecule type" value="Genomic_DNA"/>
</dbReference>
<accession>A0A7D9EVH8</accession>
<dbReference type="Proteomes" id="UP001152795">
    <property type="component" value="Unassembled WGS sequence"/>
</dbReference>
<evidence type="ECO:0000256" key="3">
    <source>
        <dbReference type="ARBA" id="ARBA00023235"/>
    </source>
</evidence>
<gene>
    <name evidence="6" type="ORF">PACLA_8A084680</name>
</gene>
<dbReference type="GO" id="GO:0005737">
    <property type="term" value="C:cytoplasm"/>
    <property type="evidence" value="ECO:0007669"/>
    <property type="project" value="TreeGrafter"/>
</dbReference>
<evidence type="ECO:0000313" key="6">
    <source>
        <dbReference type="EMBL" id="CAB4019317.1"/>
    </source>
</evidence>
<evidence type="ECO:0000313" key="7">
    <source>
        <dbReference type="Proteomes" id="UP001152795"/>
    </source>
</evidence>
<comment type="caution">
    <text evidence="6">The sequence shown here is derived from an EMBL/GenBank/DDBJ whole genome shotgun (WGS) entry which is preliminary data.</text>
</comment>
<dbReference type="InterPro" id="IPR027417">
    <property type="entry name" value="P-loop_NTPase"/>
</dbReference>
<evidence type="ECO:0000256" key="4">
    <source>
        <dbReference type="ARBA" id="ARBA00034617"/>
    </source>
</evidence>
<organism evidence="6 7">
    <name type="scientific">Paramuricea clavata</name>
    <name type="common">Red gorgonian</name>
    <name type="synonym">Violescent sea-whip</name>
    <dbReference type="NCBI Taxonomy" id="317549"/>
    <lineage>
        <taxon>Eukaryota</taxon>
        <taxon>Metazoa</taxon>
        <taxon>Cnidaria</taxon>
        <taxon>Anthozoa</taxon>
        <taxon>Octocorallia</taxon>
        <taxon>Malacalcyonacea</taxon>
        <taxon>Plexauridae</taxon>
        <taxon>Paramuricea</taxon>
    </lineage>
</organism>
<dbReference type="GO" id="GO:0000724">
    <property type="term" value="P:double-strand break repair via homologous recombination"/>
    <property type="evidence" value="ECO:0007669"/>
    <property type="project" value="TreeGrafter"/>
</dbReference>
<proteinExistence type="inferred from homology"/>
<keyword evidence="2" id="KW-0238">DNA-binding</keyword>
<name>A0A7D9EVH8_PARCT</name>
<sequence>MRPHCSDTWGIDLRPDYQELGALRKYGVPIVALTGTAAAITIEQIKSPLKLLNPEIIKLPFVRENLIFEVFPKKPGFSAALKQVVELSQGRYITVILAIESECEKRLANNFKVKLPPRLKTTFHCTIPFDFETMACKSRIFKTTLALCLAGFPFQIWYILSKKSLVDLATSRVHGPHAILHGKPFGDILTSLILPINSFSVVKYKYFMTTKRTSPLTTSKTGTT</sequence>
<protein>
    <recommendedName>
        <fullName evidence="5">DNA 3'-5' helicase</fullName>
        <ecNumber evidence="5">5.6.2.4</ecNumber>
    </recommendedName>
</protein>
<dbReference type="GO" id="GO:0005694">
    <property type="term" value="C:chromosome"/>
    <property type="evidence" value="ECO:0007669"/>
    <property type="project" value="TreeGrafter"/>
</dbReference>
<dbReference type="GO" id="GO:0003677">
    <property type="term" value="F:DNA binding"/>
    <property type="evidence" value="ECO:0007669"/>
    <property type="project" value="UniProtKB-KW"/>
</dbReference>
<dbReference type="Gene3D" id="3.40.50.300">
    <property type="entry name" value="P-loop containing nucleotide triphosphate hydrolases"/>
    <property type="match status" value="1"/>
</dbReference>
<comment type="similarity">
    <text evidence="1">Belongs to the helicase family. RecQ subfamily.</text>
</comment>